<sequence>MEKIAIHTESIQLDQLLKWAGIIESGGQVRPMLEEKLILVNGNIETAKRRRLFPGDTVEILEMGCWQVAREETGVQ</sequence>
<evidence type="ECO:0000256" key="1">
    <source>
        <dbReference type="PROSITE-ProRule" id="PRU00182"/>
    </source>
</evidence>
<evidence type="ECO:0000313" key="3">
    <source>
        <dbReference type="Proteomes" id="UP000433181"/>
    </source>
</evidence>
<name>A0A6I2UK03_9FIRM</name>
<dbReference type="SUPFAM" id="SSF55174">
    <property type="entry name" value="Alpha-L RNA-binding motif"/>
    <property type="match status" value="1"/>
</dbReference>
<dbReference type="RefSeq" id="WP_154407523.1">
    <property type="nucleotide sequence ID" value="NZ_JAQXJM010000063.1"/>
</dbReference>
<dbReference type="AlphaFoldDB" id="A0A6I2UK03"/>
<comment type="caution">
    <text evidence="2">The sequence shown here is derived from an EMBL/GenBank/DDBJ whole genome shotgun (WGS) entry which is preliminary data.</text>
</comment>
<accession>A0A6I2UK03</accession>
<dbReference type="Pfam" id="PF13275">
    <property type="entry name" value="S4_2"/>
    <property type="match status" value="1"/>
</dbReference>
<dbReference type="EMBL" id="VUNR01000021">
    <property type="protein sequence ID" value="MSU09352.1"/>
    <property type="molecule type" value="Genomic_DNA"/>
</dbReference>
<gene>
    <name evidence="2" type="ORF">FYJ84_10180</name>
</gene>
<dbReference type="Gene3D" id="3.10.290.10">
    <property type="entry name" value="RNA-binding S4 domain"/>
    <property type="match status" value="1"/>
</dbReference>
<proteinExistence type="predicted"/>
<dbReference type="GO" id="GO:0003723">
    <property type="term" value="F:RNA binding"/>
    <property type="evidence" value="ECO:0007669"/>
    <property type="project" value="UniProtKB-KW"/>
</dbReference>
<keyword evidence="3" id="KW-1185">Reference proteome</keyword>
<keyword evidence="1" id="KW-0694">RNA-binding</keyword>
<reference evidence="2 3" key="1">
    <citation type="submission" date="2019-08" db="EMBL/GenBank/DDBJ databases">
        <title>In-depth cultivation of the pig gut microbiome towards novel bacterial diversity and tailored functional studies.</title>
        <authorList>
            <person name="Wylensek D."/>
            <person name="Hitch T.C.A."/>
            <person name="Clavel T."/>
        </authorList>
    </citation>
    <scope>NUCLEOTIDE SEQUENCE [LARGE SCALE GENOMIC DNA]</scope>
    <source>
        <strain evidence="2 3">WCA-693-APC-5D-A</strain>
    </source>
</reference>
<dbReference type="Proteomes" id="UP000433181">
    <property type="component" value="Unassembled WGS sequence"/>
</dbReference>
<protein>
    <submittedName>
        <fullName evidence="2">RNA-binding S4 domain-containing protein</fullName>
    </submittedName>
</protein>
<dbReference type="PROSITE" id="PS50889">
    <property type="entry name" value="S4"/>
    <property type="match status" value="1"/>
</dbReference>
<dbReference type="InterPro" id="IPR036986">
    <property type="entry name" value="S4_RNA-bd_sf"/>
</dbReference>
<evidence type="ECO:0000313" key="2">
    <source>
        <dbReference type="EMBL" id="MSU09352.1"/>
    </source>
</evidence>
<organism evidence="2 3">
    <name type="scientific">Anaerovibrio slackiae</name>
    <dbReference type="NCBI Taxonomy" id="2652309"/>
    <lineage>
        <taxon>Bacteria</taxon>
        <taxon>Bacillati</taxon>
        <taxon>Bacillota</taxon>
        <taxon>Negativicutes</taxon>
        <taxon>Selenomonadales</taxon>
        <taxon>Selenomonadaceae</taxon>
        <taxon>Anaerovibrio</taxon>
    </lineage>
</organism>
<dbReference type="GeneID" id="96779293"/>
<dbReference type="CDD" id="cd00165">
    <property type="entry name" value="S4"/>
    <property type="match status" value="1"/>
</dbReference>